<proteinExistence type="predicted"/>
<dbReference type="Proteomes" id="UP000070248">
    <property type="component" value="Unassembled WGS sequence"/>
</dbReference>
<evidence type="ECO:0000313" key="1">
    <source>
        <dbReference type="EMBL" id="KXB08921.1"/>
    </source>
</evidence>
<protein>
    <submittedName>
        <fullName evidence="1">Uncharacterized protein</fullName>
    </submittedName>
</protein>
<name>A0A133VR80_9EURY</name>
<dbReference type="AlphaFoldDB" id="A0A133VR80"/>
<dbReference type="EMBL" id="LHYL01000002">
    <property type="protein sequence ID" value="KXB08921.1"/>
    <property type="molecule type" value="Genomic_DNA"/>
</dbReference>
<sequence length="63" mass="7536">MKKNPKEVMDKIRQYYSRYDEGVFNDVSFVGCVYDLCKEYLEAELNKIEGRDAHIREYLGHLD</sequence>
<evidence type="ECO:0000313" key="2">
    <source>
        <dbReference type="Proteomes" id="UP000070248"/>
    </source>
</evidence>
<accession>A0A133VR80</accession>
<reference evidence="1 2" key="1">
    <citation type="journal article" date="2016" name="Sci. Rep.">
        <title>Metabolic traits of an uncultured archaeal lineage -MSBL1- from brine pools of the Red Sea.</title>
        <authorList>
            <person name="Mwirichia R."/>
            <person name="Alam I."/>
            <person name="Rashid M."/>
            <person name="Vinu M."/>
            <person name="Ba-Alawi W."/>
            <person name="Anthony Kamau A."/>
            <person name="Kamanda Ngugi D."/>
            <person name="Goker M."/>
            <person name="Klenk H.P."/>
            <person name="Bajic V."/>
            <person name="Stingl U."/>
        </authorList>
    </citation>
    <scope>NUCLEOTIDE SEQUENCE [LARGE SCALE GENOMIC DNA]</scope>
    <source>
        <strain evidence="1">SCGC-AAA385M02</strain>
    </source>
</reference>
<keyword evidence="2" id="KW-1185">Reference proteome</keyword>
<gene>
    <name evidence="1" type="ORF">AKJ59_00190</name>
</gene>
<comment type="caution">
    <text evidence="1">The sequence shown here is derived from an EMBL/GenBank/DDBJ whole genome shotgun (WGS) entry which is preliminary data.</text>
</comment>
<organism evidence="1 2">
    <name type="scientific">candidate division MSBL1 archaeon SCGC-AAA385M02</name>
    <dbReference type="NCBI Taxonomy" id="1698287"/>
    <lineage>
        <taxon>Archaea</taxon>
        <taxon>Methanobacteriati</taxon>
        <taxon>Methanobacteriota</taxon>
        <taxon>candidate division MSBL1</taxon>
    </lineage>
</organism>